<dbReference type="AlphaFoldDB" id="A0A1R4HQM3"/>
<gene>
    <name evidence="1" type="ORF">CZ787_02365</name>
</gene>
<organism evidence="1 2">
    <name type="scientific">Halomonas citrativorans</name>
    <dbReference type="NCBI Taxonomy" id="2742612"/>
    <lineage>
        <taxon>Bacteria</taxon>
        <taxon>Pseudomonadati</taxon>
        <taxon>Pseudomonadota</taxon>
        <taxon>Gammaproteobacteria</taxon>
        <taxon>Oceanospirillales</taxon>
        <taxon>Halomonadaceae</taxon>
        <taxon>Halomonas</taxon>
    </lineage>
</organism>
<reference evidence="1 2" key="1">
    <citation type="submission" date="2017-02" db="EMBL/GenBank/DDBJ databases">
        <authorList>
            <person name="Dridi B."/>
        </authorList>
    </citation>
    <scope>NUCLEOTIDE SEQUENCE [LARGE SCALE GENOMIC DNA]</scope>
    <source>
        <strain evidence="1 2">JB380</strain>
    </source>
</reference>
<dbReference type="EMBL" id="FUKM01000007">
    <property type="protein sequence ID" value="SJN09827.1"/>
    <property type="molecule type" value="Genomic_DNA"/>
</dbReference>
<accession>A0A1R4HQM3</accession>
<proteinExistence type="predicted"/>
<dbReference type="Proteomes" id="UP000196331">
    <property type="component" value="Unassembled WGS sequence"/>
</dbReference>
<sequence length="38" mass="4164">MLVTSLRLASQALGFLHLCVVAKEPTCQNIWLEAQAHA</sequence>
<comment type="caution">
    <text evidence="1">The sequence shown here is derived from an EMBL/GenBank/DDBJ whole genome shotgun (WGS) entry which is preliminary data.</text>
</comment>
<evidence type="ECO:0000313" key="2">
    <source>
        <dbReference type="Proteomes" id="UP000196331"/>
    </source>
</evidence>
<name>A0A1R4HQM3_9GAMM</name>
<evidence type="ECO:0000313" key="1">
    <source>
        <dbReference type="EMBL" id="SJN09827.1"/>
    </source>
</evidence>
<protein>
    <submittedName>
        <fullName evidence="1">Uncharacterized protein</fullName>
    </submittedName>
</protein>